<dbReference type="STRING" id="29364.SAMN04487772_11054"/>
<dbReference type="InterPro" id="IPR001242">
    <property type="entry name" value="Condensation_dom"/>
</dbReference>
<evidence type="ECO:0000313" key="2">
    <source>
        <dbReference type="EMBL" id="SET20057.1"/>
    </source>
</evidence>
<dbReference type="InterPro" id="IPR023213">
    <property type="entry name" value="CAT-like_dom_sf"/>
</dbReference>
<gene>
    <name evidence="2" type="ORF">SAMN04487772_11054</name>
</gene>
<dbReference type="PROSITE" id="PS51257">
    <property type="entry name" value="PROKAR_LIPOPROTEIN"/>
    <property type="match status" value="1"/>
</dbReference>
<dbReference type="GO" id="GO:0003824">
    <property type="term" value="F:catalytic activity"/>
    <property type="evidence" value="ECO:0007669"/>
    <property type="project" value="InterPro"/>
</dbReference>
<feature type="domain" description="Condensation" evidence="1">
    <location>
        <begin position="28"/>
        <end position="245"/>
    </location>
</feature>
<evidence type="ECO:0000313" key="3">
    <source>
        <dbReference type="Proteomes" id="UP000199800"/>
    </source>
</evidence>
<organism evidence="2 3">
    <name type="scientific">[Clostridium] polysaccharolyticum</name>
    <dbReference type="NCBI Taxonomy" id="29364"/>
    <lineage>
        <taxon>Bacteria</taxon>
        <taxon>Bacillati</taxon>
        <taxon>Bacillota</taxon>
        <taxon>Clostridia</taxon>
        <taxon>Lachnospirales</taxon>
        <taxon>Lachnospiraceae</taxon>
    </lineage>
</organism>
<dbReference type="Proteomes" id="UP000199800">
    <property type="component" value="Unassembled WGS sequence"/>
</dbReference>
<dbReference type="OrthoDB" id="1974188at2"/>
<name>A0A1I0CK83_9FIRM</name>
<dbReference type="Gene3D" id="3.30.559.10">
    <property type="entry name" value="Chloramphenicol acetyltransferase-like domain"/>
    <property type="match status" value="1"/>
</dbReference>
<dbReference type="EMBL" id="FOHN01000010">
    <property type="protein sequence ID" value="SET20057.1"/>
    <property type="molecule type" value="Genomic_DNA"/>
</dbReference>
<dbReference type="SUPFAM" id="SSF52777">
    <property type="entry name" value="CoA-dependent acyltransferases"/>
    <property type="match status" value="1"/>
</dbReference>
<dbReference type="GO" id="GO:0008610">
    <property type="term" value="P:lipid biosynthetic process"/>
    <property type="evidence" value="ECO:0007669"/>
    <property type="project" value="UniProtKB-ARBA"/>
</dbReference>
<dbReference type="AlphaFoldDB" id="A0A1I0CK83"/>
<dbReference type="Pfam" id="PF00668">
    <property type="entry name" value="Condensation"/>
    <property type="match status" value="1"/>
</dbReference>
<accession>A0A1I0CK83</accession>
<reference evidence="2 3" key="1">
    <citation type="submission" date="2016-10" db="EMBL/GenBank/DDBJ databases">
        <authorList>
            <person name="de Groot N.N."/>
        </authorList>
    </citation>
    <scope>NUCLEOTIDE SEQUENCE [LARGE SCALE GENOMIC DNA]</scope>
    <source>
        <strain evidence="2 3">DSM 1801</strain>
    </source>
</reference>
<proteinExistence type="predicted"/>
<protein>
    <submittedName>
        <fullName evidence="2">Condensation domain-containing protein</fullName>
    </submittedName>
</protein>
<dbReference type="RefSeq" id="WP_092477780.1">
    <property type="nucleotide sequence ID" value="NZ_FOHN01000010.1"/>
</dbReference>
<keyword evidence="3" id="KW-1185">Reference proteome</keyword>
<evidence type="ECO:0000259" key="1">
    <source>
        <dbReference type="Pfam" id="PF00668"/>
    </source>
</evidence>
<sequence>MKIQYLFTERAHLMCPNMYFGIAACLNAAYDNNKIKSTIESLSDAHPFLKALLGYEKNTNQYFYNITDTNQITWIPIEQEWNGLEDPDIMKQYQKATRNDWNLFTEGMLKMYTWKAKEQVGVLFVFHHLLADGRGGLGLVKEFSELYVNGKKPLYVEESLIQQNSDLPKSSELKGISKWLIWRSNKKWRKEQHLLSYEDYHTFADVFLKKDLVIHTIQILPENELSSIQKKCHQNKVSINDYLMAKMYLEEHINKIIIASDIRKQLPCYQDGALGNYSTAFSVNYKGKRKDVFEAAKKVHSLVQRVLENNSSLYLTLACYGIMEPGLLDAAAVSALGGFHSEAGAFVGGIMFGYQKRSGYSITNLGKISSTAIGQAMFIPPASPAIKKIQGVLTVNGTMTICSSERE</sequence>